<dbReference type="KEGG" id="gwc:GWCH70_2639"/>
<dbReference type="PANTHER" id="PTHR33164:SF67">
    <property type="entry name" value="TRANSCRIPTIONAL REGULATOR, MARR FAMILY"/>
    <property type="match status" value="1"/>
</dbReference>
<name>C5D5R5_GEOSW</name>
<dbReference type="AlphaFoldDB" id="C5D5R5"/>
<dbReference type="InterPro" id="IPR036390">
    <property type="entry name" value="WH_DNA-bd_sf"/>
</dbReference>
<evidence type="ECO:0000313" key="3">
    <source>
        <dbReference type="EMBL" id="ACS25333.1"/>
    </source>
</evidence>
<dbReference type="Pfam" id="PF01047">
    <property type="entry name" value="MarR"/>
    <property type="match status" value="1"/>
</dbReference>
<dbReference type="InterPro" id="IPR000835">
    <property type="entry name" value="HTH_MarR-typ"/>
</dbReference>
<sequence>MQRRNIDDLIERYLSVSFIVMKKAAALVKCELDEDMTNDQYYLLRYIKKKAKCTSTELASLFGVNKSAITAMTNRLVKKGLIQRTRDQNDRRVVYLTLTERGDEWITETEEKIHKLVESFITKFSERETETFIQTYEKLACILQEMEGAS</sequence>
<dbReference type="HOGENOM" id="CLU_083287_27_4_9"/>
<accession>C5D5R5</accession>
<dbReference type="GO" id="GO:0003677">
    <property type="term" value="F:DNA binding"/>
    <property type="evidence" value="ECO:0007669"/>
    <property type="project" value="UniProtKB-KW"/>
</dbReference>
<dbReference type="EMBL" id="CP001638">
    <property type="protein sequence ID" value="ACS25333.1"/>
    <property type="molecule type" value="Genomic_DNA"/>
</dbReference>
<dbReference type="InterPro" id="IPR039422">
    <property type="entry name" value="MarR/SlyA-like"/>
</dbReference>
<gene>
    <name evidence="3" type="ordered locus">GWCH70_2639</name>
</gene>
<dbReference type="InterPro" id="IPR036388">
    <property type="entry name" value="WH-like_DNA-bd_sf"/>
</dbReference>
<reference evidence="3" key="1">
    <citation type="submission" date="2009-06" db="EMBL/GenBank/DDBJ databases">
        <title>Complete sequence of chromosome of Geopacillus sp. WCH70.</title>
        <authorList>
            <consortium name="US DOE Joint Genome Institute"/>
            <person name="Lucas S."/>
            <person name="Copeland A."/>
            <person name="Lapidus A."/>
            <person name="Glavina del Rio T."/>
            <person name="Dalin E."/>
            <person name="Tice H."/>
            <person name="Bruce D."/>
            <person name="Goodwin L."/>
            <person name="Pitluck S."/>
            <person name="Chertkov O."/>
            <person name="Brettin T."/>
            <person name="Detter J.C."/>
            <person name="Han C."/>
            <person name="Larimer F."/>
            <person name="Land M."/>
            <person name="Hauser L."/>
            <person name="Kyrpides N."/>
            <person name="Mikhailova N."/>
            <person name="Brumm P."/>
            <person name="Mead D.A."/>
            <person name="Richardson P."/>
        </authorList>
    </citation>
    <scope>NUCLEOTIDE SEQUENCE [LARGE SCALE GENOMIC DNA]</scope>
    <source>
        <strain evidence="3">WCH70</strain>
    </source>
</reference>
<evidence type="ECO:0000256" key="1">
    <source>
        <dbReference type="ARBA" id="ARBA00023125"/>
    </source>
</evidence>
<protein>
    <submittedName>
        <fullName evidence="3">Transcriptional regulator, MarR family</fullName>
    </submittedName>
</protein>
<dbReference type="STRING" id="471223.GWCH70_2639"/>
<organism evidence="3">
    <name type="scientific">Geobacillus sp. (strain WCH70)</name>
    <dbReference type="NCBI Taxonomy" id="471223"/>
    <lineage>
        <taxon>Bacteria</taxon>
        <taxon>Bacillati</taxon>
        <taxon>Bacillota</taxon>
        <taxon>Bacilli</taxon>
        <taxon>Bacillales</taxon>
        <taxon>Anoxybacillaceae</taxon>
        <taxon>Geobacillus</taxon>
    </lineage>
</organism>
<dbReference type="SMART" id="SM00347">
    <property type="entry name" value="HTH_MARR"/>
    <property type="match status" value="1"/>
</dbReference>
<dbReference type="eggNOG" id="COG1846">
    <property type="taxonomic scope" value="Bacteria"/>
</dbReference>
<dbReference type="SUPFAM" id="SSF46785">
    <property type="entry name" value="Winged helix' DNA-binding domain"/>
    <property type="match status" value="1"/>
</dbReference>
<dbReference type="GO" id="GO:0006950">
    <property type="term" value="P:response to stress"/>
    <property type="evidence" value="ECO:0007669"/>
    <property type="project" value="TreeGrafter"/>
</dbReference>
<dbReference type="PRINTS" id="PR00598">
    <property type="entry name" value="HTHMARR"/>
</dbReference>
<dbReference type="PANTHER" id="PTHR33164">
    <property type="entry name" value="TRANSCRIPTIONAL REGULATOR, MARR FAMILY"/>
    <property type="match status" value="1"/>
</dbReference>
<feature type="domain" description="HTH marR-type" evidence="2">
    <location>
        <begin position="1"/>
        <end position="141"/>
    </location>
</feature>
<dbReference type="PROSITE" id="PS50995">
    <property type="entry name" value="HTH_MARR_2"/>
    <property type="match status" value="1"/>
</dbReference>
<dbReference type="Gene3D" id="1.10.10.10">
    <property type="entry name" value="Winged helix-like DNA-binding domain superfamily/Winged helix DNA-binding domain"/>
    <property type="match status" value="1"/>
</dbReference>
<keyword evidence="1" id="KW-0238">DNA-binding</keyword>
<dbReference type="GO" id="GO:0003700">
    <property type="term" value="F:DNA-binding transcription factor activity"/>
    <property type="evidence" value="ECO:0007669"/>
    <property type="project" value="InterPro"/>
</dbReference>
<evidence type="ECO:0000259" key="2">
    <source>
        <dbReference type="PROSITE" id="PS50995"/>
    </source>
</evidence>
<proteinExistence type="predicted"/>
<dbReference type="OrthoDB" id="3254893at2"/>